<dbReference type="Proteomes" id="UP000886520">
    <property type="component" value="Chromosome 13"/>
</dbReference>
<dbReference type="EMBL" id="JABFUD020000013">
    <property type="protein sequence ID" value="KAI5071271.1"/>
    <property type="molecule type" value="Genomic_DNA"/>
</dbReference>
<evidence type="ECO:0000313" key="1">
    <source>
        <dbReference type="EMBL" id="KAI5071271.1"/>
    </source>
</evidence>
<organism evidence="1 2">
    <name type="scientific">Adiantum capillus-veneris</name>
    <name type="common">Maidenhair fern</name>
    <dbReference type="NCBI Taxonomy" id="13818"/>
    <lineage>
        <taxon>Eukaryota</taxon>
        <taxon>Viridiplantae</taxon>
        <taxon>Streptophyta</taxon>
        <taxon>Embryophyta</taxon>
        <taxon>Tracheophyta</taxon>
        <taxon>Polypodiopsida</taxon>
        <taxon>Polypodiidae</taxon>
        <taxon>Polypodiales</taxon>
        <taxon>Pteridineae</taxon>
        <taxon>Pteridaceae</taxon>
        <taxon>Vittarioideae</taxon>
        <taxon>Adiantum</taxon>
    </lineage>
</organism>
<evidence type="ECO:0000313" key="2">
    <source>
        <dbReference type="Proteomes" id="UP000886520"/>
    </source>
</evidence>
<gene>
    <name evidence="1" type="ORF">GOP47_0013522</name>
</gene>
<accession>A0A9D4UNW4</accession>
<dbReference type="AlphaFoldDB" id="A0A9D4UNW4"/>
<keyword evidence="2" id="KW-1185">Reference proteome</keyword>
<name>A0A9D4UNW4_ADICA</name>
<reference evidence="1" key="1">
    <citation type="submission" date="2021-01" db="EMBL/GenBank/DDBJ databases">
        <title>Adiantum capillus-veneris genome.</title>
        <authorList>
            <person name="Fang Y."/>
            <person name="Liao Q."/>
        </authorList>
    </citation>
    <scope>NUCLEOTIDE SEQUENCE</scope>
    <source>
        <strain evidence="1">H3</strain>
        <tissue evidence="1">Leaf</tissue>
    </source>
</reference>
<protein>
    <submittedName>
        <fullName evidence="1">Uncharacterized protein</fullName>
    </submittedName>
</protein>
<sequence>MDLQSSFSAQRLMSAYPGYFVALMSSSIVHPPALPSTPSSISNPAPLHSFKLLASDAPLRSGHRYRLISFEEVLTCFSQQGPGAYAKGFPTAVNGHMTAVNAQKPLSSKRHHLTRDQPLNNHHVVKIGC</sequence>
<dbReference type="OrthoDB" id="747498at2759"/>
<proteinExistence type="predicted"/>
<comment type="caution">
    <text evidence="1">The sequence shown here is derived from an EMBL/GenBank/DDBJ whole genome shotgun (WGS) entry which is preliminary data.</text>
</comment>